<protein>
    <recommendedName>
        <fullName evidence="3">Protein kinase domain-containing protein</fullName>
    </recommendedName>
</protein>
<dbReference type="HOGENOM" id="CLU_119633_0_0_1"/>
<organism evidence="1 2">
    <name type="scientific">Botryobasidium botryosum (strain FD-172 SS1)</name>
    <dbReference type="NCBI Taxonomy" id="930990"/>
    <lineage>
        <taxon>Eukaryota</taxon>
        <taxon>Fungi</taxon>
        <taxon>Dikarya</taxon>
        <taxon>Basidiomycota</taxon>
        <taxon>Agaricomycotina</taxon>
        <taxon>Agaricomycetes</taxon>
        <taxon>Cantharellales</taxon>
        <taxon>Botryobasidiaceae</taxon>
        <taxon>Botryobasidium</taxon>
    </lineage>
</organism>
<keyword evidence="2" id="KW-1185">Reference proteome</keyword>
<accession>A0A067M452</accession>
<dbReference type="STRING" id="930990.A0A067M452"/>
<name>A0A067M452_BOTB1</name>
<dbReference type="EMBL" id="KL198069">
    <property type="protein sequence ID" value="KDQ10309.1"/>
    <property type="molecule type" value="Genomic_DNA"/>
</dbReference>
<evidence type="ECO:0000313" key="2">
    <source>
        <dbReference type="Proteomes" id="UP000027195"/>
    </source>
</evidence>
<sequence length="187" mass="21048">MYSLFPEHLSQEWSGYVIVRPQHLPIPLTPVVPNFYGLYAPDEATISDSGSGNAKPKLIMLMEECGKPIRLDKLSTCASWSHLLRLHIAGFVQGSFHTRNLLVQPGPLCLPPSQRTMKHPSYRIIDFGRGRAERDYADNWAFVLREKKEDQEQAMVSLSVEEADVLASLYLGGQARDVDEEDPLPLD</sequence>
<proteinExistence type="predicted"/>
<dbReference type="Proteomes" id="UP000027195">
    <property type="component" value="Unassembled WGS sequence"/>
</dbReference>
<gene>
    <name evidence="1" type="ORF">BOTBODRAFT_115974</name>
</gene>
<evidence type="ECO:0000313" key="1">
    <source>
        <dbReference type="EMBL" id="KDQ10309.1"/>
    </source>
</evidence>
<dbReference type="InParanoid" id="A0A067M452"/>
<reference evidence="2" key="1">
    <citation type="journal article" date="2014" name="Proc. Natl. Acad. Sci. U.S.A.">
        <title>Extensive sampling of basidiomycete genomes demonstrates inadequacy of the white-rot/brown-rot paradigm for wood decay fungi.</title>
        <authorList>
            <person name="Riley R."/>
            <person name="Salamov A.A."/>
            <person name="Brown D.W."/>
            <person name="Nagy L.G."/>
            <person name="Floudas D."/>
            <person name="Held B.W."/>
            <person name="Levasseur A."/>
            <person name="Lombard V."/>
            <person name="Morin E."/>
            <person name="Otillar R."/>
            <person name="Lindquist E.A."/>
            <person name="Sun H."/>
            <person name="LaButti K.M."/>
            <person name="Schmutz J."/>
            <person name="Jabbour D."/>
            <person name="Luo H."/>
            <person name="Baker S.E."/>
            <person name="Pisabarro A.G."/>
            <person name="Walton J.D."/>
            <person name="Blanchette R.A."/>
            <person name="Henrissat B."/>
            <person name="Martin F."/>
            <person name="Cullen D."/>
            <person name="Hibbett D.S."/>
            <person name="Grigoriev I.V."/>
        </authorList>
    </citation>
    <scope>NUCLEOTIDE SEQUENCE [LARGE SCALE GENOMIC DNA]</scope>
    <source>
        <strain evidence="2">FD-172 SS1</strain>
    </source>
</reference>
<dbReference type="OrthoDB" id="5327923at2759"/>
<evidence type="ECO:0008006" key="3">
    <source>
        <dbReference type="Google" id="ProtNLM"/>
    </source>
</evidence>
<dbReference type="AlphaFoldDB" id="A0A067M452"/>